<dbReference type="InterPro" id="IPR004360">
    <property type="entry name" value="Glyas_Fos-R_dOase_dom"/>
</dbReference>
<name>A0A381FB96_9FLAO</name>
<dbReference type="Pfam" id="PF00903">
    <property type="entry name" value="Glyoxalase"/>
    <property type="match status" value="1"/>
</dbReference>
<feature type="domain" description="Glyoxalase/fosfomycin resistance/dioxygenase" evidence="1">
    <location>
        <begin position="12"/>
        <end position="116"/>
    </location>
</feature>
<reference evidence="3 4" key="1">
    <citation type="submission" date="2018-06" db="EMBL/GenBank/DDBJ databases">
        <authorList>
            <consortium name="Pathogen Informatics"/>
            <person name="Doyle S."/>
        </authorList>
    </citation>
    <scope>NUCLEOTIDE SEQUENCE [LARGE SCALE GENOMIC DNA]</scope>
    <source>
        <strain evidence="3 4">NCTC13532</strain>
    </source>
</reference>
<evidence type="ECO:0000313" key="4">
    <source>
        <dbReference type="Proteomes" id="UP000254282"/>
    </source>
</evidence>
<evidence type="ECO:0000259" key="1">
    <source>
        <dbReference type="Pfam" id="PF00903"/>
    </source>
</evidence>
<dbReference type="Gene3D" id="3.10.180.10">
    <property type="entry name" value="2,3-Dihydroxybiphenyl 1,2-Dioxygenase, domain 1"/>
    <property type="match status" value="1"/>
</dbReference>
<dbReference type="Proteomes" id="UP000269076">
    <property type="component" value="Chromosome"/>
</dbReference>
<dbReference type="STRING" id="254.SAMN05421682_102113"/>
<dbReference type="SUPFAM" id="SSF54593">
    <property type="entry name" value="Glyoxalase/Bleomycin resistance protein/Dihydroxybiphenyl dioxygenase"/>
    <property type="match status" value="1"/>
</dbReference>
<dbReference type="RefSeq" id="WP_115619075.1">
    <property type="nucleotide sequence ID" value="NZ_CP033928.1"/>
</dbReference>
<organism evidence="3 4">
    <name type="scientific">Chryseobacterium indoltheticum</name>
    <dbReference type="NCBI Taxonomy" id="254"/>
    <lineage>
        <taxon>Bacteria</taxon>
        <taxon>Pseudomonadati</taxon>
        <taxon>Bacteroidota</taxon>
        <taxon>Flavobacteriia</taxon>
        <taxon>Flavobacteriales</taxon>
        <taxon>Weeksellaceae</taxon>
        <taxon>Chryseobacterium group</taxon>
        <taxon>Chryseobacterium</taxon>
    </lineage>
</organism>
<dbReference type="EMBL" id="UFVR01000004">
    <property type="protein sequence ID" value="SUX43815.1"/>
    <property type="molecule type" value="Genomic_DNA"/>
</dbReference>
<evidence type="ECO:0000313" key="2">
    <source>
        <dbReference type="EMBL" id="AZA59952.1"/>
    </source>
</evidence>
<gene>
    <name evidence="3" type="primary">ble</name>
    <name evidence="2" type="ORF">EG340_02335</name>
    <name evidence="3" type="ORF">NCTC13532_00487</name>
</gene>
<dbReference type="InterPro" id="IPR029068">
    <property type="entry name" value="Glyas_Bleomycin-R_OHBP_Dase"/>
</dbReference>
<dbReference type="AlphaFoldDB" id="A0A381FB96"/>
<proteinExistence type="predicted"/>
<sequence length="122" mass="14547">MNQKIKSIRPFIGAKDFAVSRAFYRDLGFEEVEIDPKFSVFKKGDFAFYLQDYYSKEWIENTMIFLEIENVDLYWDELVSLNLKEKYNSIRLVPTKTEVWGKECFLLDPAGVLWHFGEFFTT</sequence>
<dbReference type="EMBL" id="CP033928">
    <property type="protein sequence ID" value="AZA59952.1"/>
    <property type="molecule type" value="Genomic_DNA"/>
</dbReference>
<protein>
    <submittedName>
        <fullName evidence="2">Glyoxalase</fullName>
    </submittedName>
    <submittedName>
        <fullName evidence="3">Phleomycin resistance protein</fullName>
    </submittedName>
</protein>
<accession>A0A381FB96</accession>
<dbReference type="Proteomes" id="UP000254282">
    <property type="component" value="Unassembled WGS sequence"/>
</dbReference>
<evidence type="ECO:0000313" key="5">
    <source>
        <dbReference type="Proteomes" id="UP000269076"/>
    </source>
</evidence>
<evidence type="ECO:0000313" key="3">
    <source>
        <dbReference type="EMBL" id="SUX43815.1"/>
    </source>
</evidence>
<reference evidence="2 5" key="2">
    <citation type="submission" date="2018-11" db="EMBL/GenBank/DDBJ databases">
        <title>Proposal to divide the Flavobacteriaceae and reorganize its genera based on Amino Acid Identity values calculated from whole genome sequences.</title>
        <authorList>
            <person name="Nicholson A.C."/>
            <person name="Gulvik C.A."/>
            <person name="Whitney A.M."/>
            <person name="Humrighouse B.W."/>
            <person name="Bell M."/>
            <person name="Holmes B."/>
            <person name="Steigerwalt A."/>
            <person name="Villarma A."/>
            <person name="Sheth M."/>
            <person name="Batra D."/>
            <person name="Pryor J."/>
            <person name="Bernardet J.-F."/>
            <person name="Hugo C."/>
            <person name="Kampfer P."/>
            <person name="Newman J."/>
            <person name="Mcquiston J.R."/>
        </authorList>
    </citation>
    <scope>NUCLEOTIDE SEQUENCE [LARGE SCALE GENOMIC DNA]</scope>
    <source>
        <strain evidence="2 5">G0211</strain>
    </source>
</reference>